<reference evidence="1 2" key="1">
    <citation type="submission" date="2015-10" db="EMBL/GenBank/DDBJ databases">
        <title>Genome analyses suggest a sexual origin of heterokaryosis in a supposedly ancient asexual fungus.</title>
        <authorList>
            <person name="Ropars J."/>
            <person name="Sedzielewska K."/>
            <person name="Noel J."/>
            <person name="Charron P."/>
            <person name="Farinelli L."/>
            <person name="Marton T."/>
            <person name="Kruger M."/>
            <person name="Pelin A."/>
            <person name="Brachmann A."/>
            <person name="Corradi N."/>
        </authorList>
    </citation>
    <scope>NUCLEOTIDE SEQUENCE [LARGE SCALE GENOMIC DNA]</scope>
    <source>
        <strain evidence="1 2">A4</strain>
    </source>
</reference>
<accession>A0A2I1HDQ0</accession>
<proteinExistence type="predicted"/>
<sequence length="134" mass="15629">MIKAKLRFTKEYENTYKRVGANITIIRNGCQYFFRMFDSDLSPQELRNRYGWQACKKISIESNATTVELLKKILRNMKDVSEVIRINKIRYILIYFNNENEINAIYKSGMEDDMGLGIQLKSQDELIGKDGSLG</sequence>
<gene>
    <name evidence="1" type="ORF">RhiirA4_428672</name>
</gene>
<evidence type="ECO:0000313" key="2">
    <source>
        <dbReference type="Proteomes" id="UP000234323"/>
    </source>
</evidence>
<protein>
    <submittedName>
        <fullName evidence="1">Uncharacterized protein</fullName>
    </submittedName>
</protein>
<dbReference type="AlphaFoldDB" id="A0A2I1HDQ0"/>
<dbReference type="EMBL" id="LLXI01002390">
    <property type="protein sequence ID" value="PKY57008.1"/>
    <property type="molecule type" value="Genomic_DNA"/>
</dbReference>
<dbReference type="Proteomes" id="UP000234323">
    <property type="component" value="Unassembled WGS sequence"/>
</dbReference>
<comment type="caution">
    <text evidence="1">The sequence shown here is derived from an EMBL/GenBank/DDBJ whole genome shotgun (WGS) entry which is preliminary data.</text>
</comment>
<organism evidence="1 2">
    <name type="scientific">Rhizophagus irregularis</name>
    <dbReference type="NCBI Taxonomy" id="588596"/>
    <lineage>
        <taxon>Eukaryota</taxon>
        <taxon>Fungi</taxon>
        <taxon>Fungi incertae sedis</taxon>
        <taxon>Mucoromycota</taxon>
        <taxon>Glomeromycotina</taxon>
        <taxon>Glomeromycetes</taxon>
        <taxon>Glomerales</taxon>
        <taxon>Glomeraceae</taxon>
        <taxon>Rhizophagus</taxon>
    </lineage>
</organism>
<keyword evidence="2" id="KW-1185">Reference proteome</keyword>
<name>A0A2I1HDQ0_9GLOM</name>
<evidence type="ECO:0000313" key="1">
    <source>
        <dbReference type="EMBL" id="PKY57008.1"/>
    </source>
</evidence>
<dbReference type="VEuPathDB" id="FungiDB:RhiirFUN_026105"/>
<dbReference type="VEuPathDB" id="FungiDB:FUN_017547"/>